<dbReference type="InterPro" id="IPR039417">
    <property type="entry name" value="Peptidase_C1A_papain-like"/>
</dbReference>
<organism evidence="4 5">
    <name type="scientific">Acanthamoeba castellanii (strain ATCC 30010 / Neff)</name>
    <dbReference type="NCBI Taxonomy" id="1257118"/>
    <lineage>
        <taxon>Eukaryota</taxon>
        <taxon>Amoebozoa</taxon>
        <taxon>Discosea</taxon>
        <taxon>Longamoebia</taxon>
        <taxon>Centramoebida</taxon>
        <taxon>Acanthamoebidae</taxon>
        <taxon>Acanthamoeba</taxon>
    </lineage>
</organism>
<dbReference type="Proteomes" id="UP000011083">
    <property type="component" value="Unassembled WGS sequence"/>
</dbReference>
<dbReference type="InterPro" id="IPR013128">
    <property type="entry name" value="Peptidase_C1A"/>
</dbReference>
<dbReference type="GO" id="GO:0004497">
    <property type="term" value="F:monooxygenase activity"/>
    <property type="evidence" value="ECO:0007669"/>
    <property type="project" value="InterPro"/>
</dbReference>
<evidence type="ECO:0000256" key="2">
    <source>
        <dbReference type="SAM" id="MobiDB-lite"/>
    </source>
</evidence>
<dbReference type="PANTHER" id="PTHR12411">
    <property type="entry name" value="CYSTEINE PROTEASE FAMILY C1-RELATED"/>
    <property type="match status" value="1"/>
</dbReference>
<dbReference type="InterPro" id="IPR000668">
    <property type="entry name" value="Peptidase_C1A_C"/>
</dbReference>
<dbReference type="CDD" id="cd02248">
    <property type="entry name" value="Peptidase_C1A"/>
    <property type="match status" value="1"/>
</dbReference>
<dbReference type="GO" id="GO:0006508">
    <property type="term" value="P:proteolysis"/>
    <property type="evidence" value="ECO:0007669"/>
    <property type="project" value="UniProtKB-KW"/>
</dbReference>
<evidence type="ECO:0000259" key="3">
    <source>
        <dbReference type="SMART" id="SM00645"/>
    </source>
</evidence>
<sequence>MGGGLLGVDGVVWRARRSHVVATFFTRDALRSAVPVVDRHLDGTVAALEARGDTEAPINMHEHYFIPLMLAIMTDLLCGSDAAHDNDNDAAPIDGPTPSMPAHGAHRGDGGTNPYGSDRAIEAEALLFMFAGFESASNTLAYAAHLLARHPAAQELARAEVVSECKGRPTRLAMLEMKIILARLLSQFRCELRDLQMARILVPKIGKLLLVNLAHTKMVLFFLIACAPSPASSVPSRFDWRDQGIMTPVKNQGYCDAGYAFAPAAALEAYLKWKTGKTVYISEQDIIDCSYRKFMGGAHNGGCEGGWPTATFEYFNVKDIVPEDKYPYTSGRTQRHGVCRIADPINNDIRGRLKIKNVRTRDENQMAELLVSKGPLVVALGTDGEFDHLGDGVFDTDHAINLQPNHAVLLVGYGTQNGKDYWVIKNSWGTGWATHGYGKIRRGRNMCNLTAFGVWYVEE</sequence>
<dbReference type="GO" id="GO:0020037">
    <property type="term" value="F:heme binding"/>
    <property type="evidence" value="ECO:0007669"/>
    <property type="project" value="InterPro"/>
</dbReference>
<name>L8HAS3_ACACF</name>
<dbReference type="GO" id="GO:0016705">
    <property type="term" value="F:oxidoreductase activity, acting on paired donors, with incorporation or reduction of molecular oxygen"/>
    <property type="evidence" value="ECO:0007669"/>
    <property type="project" value="InterPro"/>
</dbReference>
<dbReference type="GeneID" id="14922409"/>
<dbReference type="InterPro" id="IPR038765">
    <property type="entry name" value="Papain-like_cys_pep_sf"/>
</dbReference>
<dbReference type="KEGG" id="acan:ACA1_079690"/>
<keyword evidence="4" id="KW-0645">Protease</keyword>
<dbReference type="RefSeq" id="XP_004346060.1">
    <property type="nucleotide sequence ID" value="XM_004346010.1"/>
</dbReference>
<protein>
    <submittedName>
        <fullName evidence="4">Papain family cysteine protease subfamily protein</fullName>
    </submittedName>
</protein>
<dbReference type="AlphaFoldDB" id="L8HAS3"/>
<proteinExistence type="inferred from homology"/>
<dbReference type="Pfam" id="PF00112">
    <property type="entry name" value="Peptidase_C1"/>
    <property type="match status" value="1"/>
</dbReference>
<comment type="similarity">
    <text evidence="1">Belongs to the peptidase C1 family.</text>
</comment>
<dbReference type="Gene3D" id="3.90.70.10">
    <property type="entry name" value="Cysteine proteinases"/>
    <property type="match status" value="1"/>
</dbReference>
<dbReference type="STRING" id="1257118.L8HAS3"/>
<keyword evidence="5" id="KW-1185">Reference proteome</keyword>
<evidence type="ECO:0000256" key="1">
    <source>
        <dbReference type="ARBA" id="ARBA00008455"/>
    </source>
</evidence>
<dbReference type="SUPFAM" id="SSF48264">
    <property type="entry name" value="Cytochrome P450"/>
    <property type="match status" value="1"/>
</dbReference>
<evidence type="ECO:0000313" key="4">
    <source>
        <dbReference type="EMBL" id="ELR21516.1"/>
    </source>
</evidence>
<dbReference type="InterPro" id="IPR036396">
    <property type="entry name" value="Cyt_P450_sf"/>
</dbReference>
<dbReference type="InterPro" id="IPR001128">
    <property type="entry name" value="Cyt_P450"/>
</dbReference>
<evidence type="ECO:0000313" key="5">
    <source>
        <dbReference type="Proteomes" id="UP000011083"/>
    </source>
</evidence>
<dbReference type="OrthoDB" id="2129471at2759"/>
<dbReference type="SMART" id="SM00645">
    <property type="entry name" value="Pept_C1"/>
    <property type="match status" value="1"/>
</dbReference>
<dbReference type="PRINTS" id="PR00705">
    <property type="entry name" value="PAPAIN"/>
</dbReference>
<feature type="domain" description="Peptidase C1A papain C-terminal" evidence="3">
    <location>
        <begin position="234"/>
        <end position="458"/>
    </location>
</feature>
<gene>
    <name evidence="4" type="ORF">ACA1_079690</name>
</gene>
<feature type="region of interest" description="Disordered" evidence="2">
    <location>
        <begin position="87"/>
        <end position="114"/>
    </location>
</feature>
<dbReference type="Gene3D" id="1.10.630.10">
    <property type="entry name" value="Cytochrome P450"/>
    <property type="match status" value="2"/>
</dbReference>
<keyword evidence="4" id="KW-0378">Hydrolase</keyword>
<dbReference type="Pfam" id="PF00067">
    <property type="entry name" value="p450"/>
    <property type="match status" value="1"/>
</dbReference>
<accession>L8HAS3</accession>
<dbReference type="GO" id="GO:0008234">
    <property type="term" value="F:cysteine-type peptidase activity"/>
    <property type="evidence" value="ECO:0007669"/>
    <property type="project" value="InterPro"/>
</dbReference>
<dbReference type="VEuPathDB" id="AmoebaDB:ACA1_079690"/>
<reference evidence="4 5" key="1">
    <citation type="journal article" date="2013" name="Genome Biol.">
        <title>Genome of Acanthamoeba castellanii highlights extensive lateral gene transfer and early evolution of tyrosine kinase signaling.</title>
        <authorList>
            <person name="Clarke M."/>
            <person name="Lohan A.J."/>
            <person name="Liu B."/>
            <person name="Lagkouvardos I."/>
            <person name="Roy S."/>
            <person name="Zafar N."/>
            <person name="Bertelli C."/>
            <person name="Schilde C."/>
            <person name="Kianianmomeni A."/>
            <person name="Burglin T.R."/>
            <person name="Frech C."/>
            <person name="Turcotte B."/>
            <person name="Kopec K.O."/>
            <person name="Synnott J.M."/>
            <person name="Choo C."/>
            <person name="Paponov I."/>
            <person name="Finkler A."/>
            <person name="Soon Heng Tan C."/>
            <person name="Hutchins A.P."/>
            <person name="Weinmeier T."/>
            <person name="Rattei T."/>
            <person name="Chu J.S."/>
            <person name="Gimenez G."/>
            <person name="Irimia M."/>
            <person name="Rigden D.J."/>
            <person name="Fitzpatrick D.A."/>
            <person name="Lorenzo-Morales J."/>
            <person name="Bateman A."/>
            <person name="Chiu C.H."/>
            <person name="Tang P."/>
            <person name="Hegemann P."/>
            <person name="Fromm H."/>
            <person name="Raoult D."/>
            <person name="Greub G."/>
            <person name="Miranda-Saavedra D."/>
            <person name="Chen N."/>
            <person name="Nash P."/>
            <person name="Ginger M.L."/>
            <person name="Horn M."/>
            <person name="Schaap P."/>
            <person name="Caler L."/>
            <person name="Loftus B."/>
        </authorList>
    </citation>
    <scope>NUCLEOTIDE SEQUENCE [LARGE SCALE GENOMIC DNA]</scope>
    <source>
        <strain evidence="4 5">Neff</strain>
    </source>
</reference>
<dbReference type="GO" id="GO:0005506">
    <property type="term" value="F:iron ion binding"/>
    <property type="evidence" value="ECO:0007669"/>
    <property type="project" value="InterPro"/>
</dbReference>
<dbReference type="SUPFAM" id="SSF54001">
    <property type="entry name" value="Cysteine proteinases"/>
    <property type="match status" value="1"/>
</dbReference>
<dbReference type="EMBL" id="KB007902">
    <property type="protein sequence ID" value="ELR21516.1"/>
    <property type="molecule type" value="Genomic_DNA"/>
</dbReference>